<evidence type="ECO:0000313" key="3">
    <source>
        <dbReference type="Proteomes" id="UP000482960"/>
    </source>
</evidence>
<keyword evidence="1" id="KW-0472">Membrane</keyword>
<comment type="caution">
    <text evidence="2">The sequence shown here is derived from an EMBL/GenBank/DDBJ whole genome shotgun (WGS) entry which is preliminary data.</text>
</comment>
<keyword evidence="1" id="KW-1133">Transmembrane helix</keyword>
<dbReference type="Proteomes" id="UP000482960">
    <property type="component" value="Unassembled WGS sequence"/>
</dbReference>
<reference evidence="2 3" key="1">
    <citation type="submission" date="2020-03" db="EMBL/GenBank/DDBJ databases">
        <title>Whole genome shotgun sequence of Phytohabitans rumicis NBRC 108638.</title>
        <authorList>
            <person name="Komaki H."/>
            <person name="Tamura T."/>
        </authorList>
    </citation>
    <scope>NUCLEOTIDE SEQUENCE [LARGE SCALE GENOMIC DNA]</scope>
    <source>
        <strain evidence="2 3">NBRC 108638</strain>
    </source>
</reference>
<proteinExistence type="predicted"/>
<name>A0A6V8LPQ7_9ACTN</name>
<feature type="transmembrane region" description="Helical" evidence="1">
    <location>
        <begin position="107"/>
        <end position="132"/>
    </location>
</feature>
<protein>
    <recommendedName>
        <fullName evidence="4">DUF3592 domain-containing protein</fullName>
    </recommendedName>
</protein>
<evidence type="ECO:0000313" key="2">
    <source>
        <dbReference type="EMBL" id="GFJ96077.1"/>
    </source>
</evidence>
<keyword evidence="3" id="KW-1185">Reference proteome</keyword>
<dbReference type="RefSeq" id="WP_173085575.1">
    <property type="nucleotide sequence ID" value="NZ_BAABJB010000074.1"/>
</dbReference>
<keyword evidence="1" id="KW-0812">Transmembrane</keyword>
<sequence length="142" mass="15146">MIDPRRLFKRAAGFVAVFVGVIVLVTGVQLTVSRTWPTATGTVQSCTTDWVGTGRDRRIHYDCVVTWTDGARQRTASVDFGRDAQSTGAPVTLRVRGDSAALDGPAWAGYAALAVGLALTLGGGAYLVRALTLAIRARRRAR</sequence>
<feature type="transmembrane region" description="Helical" evidence="1">
    <location>
        <begin position="12"/>
        <end position="32"/>
    </location>
</feature>
<accession>A0A6V8LPQ7</accession>
<dbReference type="EMBL" id="BLPG01000002">
    <property type="protein sequence ID" value="GFJ96077.1"/>
    <property type="molecule type" value="Genomic_DNA"/>
</dbReference>
<evidence type="ECO:0008006" key="4">
    <source>
        <dbReference type="Google" id="ProtNLM"/>
    </source>
</evidence>
<evidence type="ECO:0000256" key="1">
    <source>
        <dbReference type="SAM" id="Phobius"/>
    </source>
</evidence>
<reference evidence="2 3" key="2">
    <citation type="submission" date="2020-03" db="EMBL/GenBank/DDBJ databases">
        <authorList>
            <person name="Ichikawa N."/>
            <person name="Kimura A."/>
            <person name="Kitahashi Y."/>
            <person name="Uohara A."/>
        </authorList>
    </citation>
    <scope>NUCLEOTIDE SEQUENCE [LARGE SCALE GENOMIC DNA]</scope>
    <source>
        <strain evidence="2 3">NBRC 108638</strain>
    </source>
</reference>
<gene>
    <name evidence="2" type="ORF">Prum_097190</name>
</gene>
<organism evidence="2 3">
    <name type="scientific">Phytohabitans rumicis</name>
    <dbReference type="NCBI Taxonomy" id="1076125"/>
    <lineage>
        <taxon>Bacteria</taxon>
        <taxon>Bacillati</taxon>
        <taxon>Actinomycetota</taxon>
        <taxon>Actinomycetes</taxon>
        <taxon>Micromonosporales</taxon>
        <taxon>Micromonosporaceae</taxon>
    </lineage>
</organism>
<dbReference type="AlphaFoldDB" id="A0A6V8LPQ7"/>